<dbReference type="InterPro" id="IPR005471">
    <property type="entry name" value="Tscrpt_reg_IclR_N"/>
</dbReference>
<dbReference type="Pfam" id="PF09339">
    <property type="entry name" value="HTH_IclR"/>
    <property type="match status" value="1"/>
</dbReference>
<evidence type="ECO:0000313" key="7">
    <source>
        <dbReference type="Proteomes" id="UP000593758"/>
    </source>
</evidence>
<dbReference type="Proteomes" id="UP000593758">
    <property type="component" value="Chromosome"/>
</dbReference>
<dbReference type="InterPro" id="IPR014757">
    <property type="entry name" value="Tscrpt_reg_IclR_C"/>
</dbReference>
<dbReference type="EMBL" id="CP063169">
    <property type="protein sequence ID" value="QOR71807.1"/>
    <property type="molecule type" value="Genomic_DNA"/>
</dbReference>
<evidence type="ECO:0000259" key="5">
    <source>
        <dbReference type="PROSITE" id="PS51078"/>
    </source>
</evidence>
<dbReference type="KEGG" id="halt:IM660_05945"/>
<dbReference type="PANTHER" id="PTHR30136:SF24">
    <property type="entry name" value="HTH-TYPE TRANSCRIPTIONAL REPRESSOR ALLR"/>
    <property type="match status" value="1"/>
</dbReference>
<dbReference type="InterPro" id="IPR050707">
    <property type="entry name" value="HTH_MetabolicPath_Reg"/>
</dbReference>
<evidence type="ECO:0000256" key="3">
    <source>
        <dbReference type="ARBA" id="ARBA00023163"/>
    </source>
</evidence>
<keyword evidence="3" id="KW-0804">Transcription</keyword>
<gene>
    <name evidence="6" type="ORF">IM660_05945</name>
</gene>
<dbReference type="GO" id="GO:0003677">
    <property type="term" value="F:DNA binding"/>
    <property type="evidence" value="ECO:0007669"/>
    <property type="project" value="UniProtKB-KW"/>
</dbReference>
<protein>
    <submittedName>
        <fullName evidence="6">IclR family transcriptional regulator</fullName>
    </submittedName>
</protein>
<proteinExistence type="predicted"/>
<dbReference type="Gene3D" id="1.10.10.10">
    <property type="entry name" value="Winged helix-like DNA-binding domain superfamily/Winged helix DNA-binding domain"/>
    <property type="match status" value="1"/>
</dbReference>
<dbReference type="InterPro" id="IPR036390">
    <property type="entry name" value="WH_DNA-bd_sf"/>
</dbReference>
<dbReference type="PROSITE" id="PS51078">
    <property type="entry name" value="ICLR_ED"/>
    <property type="match status" value="1"/>
</dbReference>
<reference evidence="6 7" key="1">
    <citation type="submission" date="2020-10" db="EMBL/GenBank/DDBJ databases">
        <title>Haloactinobacterium sp. RN3S43, a bacterium isolated from saline soil.</title>
        <authorList>
            <person name="Sun J.-Q."/>
        </authorList>
    </citation>
    <scope>NUCLEOTIDE SEQUENCE [LARGE SCALE GENOMIC DNA]</scope>
    <source>
        <strain evidence="6 7">RN3S43</strain>
    </source>
</reference>
<keyword evidence="1" id="KW-0805">Transcription regulation</keyword>
<dbReference type="PROSITE" id="PS51077">
    <property type="entry name" value="HTH_ICLR"/>
    <property type="match status" value="1"/>
</dbReference>
<evidence type="ECO:0000256" key="2">
    <source>
        <dbReference type="ARBA" id="ARBA00023125"/>
    </source>
</evidence>
<sequence>MSSTAAVPREPSGRTGVRALARGLAVLDAVGAADDGIGVTEVSRAVGIDKATGSRLLATLRDAGYVRQREDRRFELGSRAGWLAQRYVRRVDELCQVAGPHLAKLRDETQETVHLAIQENTDVVYLAQEVPERSVRVHSAIGTRLPMYRTAMGRAIIAELPEPERERLIGALLREADRSGDEIDPAVIEADVESARRRGWAAIDRHDDVTRLAAAIGGPEGAVVGAIALSGPSYRMEDRITERAAQVRSCARRIAASLVERASAV</sequence>
<dbReference type="InterPro" id="IPR036388">
    <property type="entry name" value="WH-like_DNA-bd_sf"/>
</dbReference>
<dbReference type="SUPFAM" id="SSF55781">
    <property type="entry name" value="GAF domain-like"/>
    <property type="match status" value="1"/>
</dbReference>
<feature type="domain" description="HTH iclR-type" evidence="4">
    <location>
        <begin position="17"/>
        <end position="78"/>
    </location>
</feature>
<dbReference type="Pfam" id="PF01614">
    <property type="entry name" value="IclR_C"/>
    <property type="match status" value="1"/>
</dbReference>
<dbReference type="SUPFAM" id="SSF46785">
    <property type="entry name" value="Winged helix' DNA-binding domain"/>
    <property type="match status" value="1"/>
</dbReference>
<dbReference type="SMART" id="SM00346">
    <property type="entry name" value="HTH_ICLR"/>
    <property type="match status" value="1"/>
</dbReference>
<dbReference type="InterPro" id="IPR029016">
    <property type="entry name" value="GAF-like_dom_sf"/>
</dbReference>
<dbReference type="GO" id="GO:0003700">
    <property type="term" value="F:DNA-binding transcription factor activity"/>
    <property type="evidence" value="ECO:0007669"/>
    <property type="project" value="TreeGrafter"/>
</dbReference>
<dbReference type="RefSeq" id="WP_193498461.1">
    <property type="nucleotide sequence ID" value="NZ_CP063169.1"/>
</dbReference>
<name>A0A7M1SXQ0_9MICO</name>
<dbReference type="InterPro" id="IPR011991">
    <property type="entry name" value="ArsR-like_HTH"/>
</dbReference>
<accession>A0A7M1SXQ0</accession>
<evidence type="ECO:0000256" key="1">
    <source>
        <dbReference type="ARBA" id="ARBA00023015"/>
    </source>
</evidence>
<evidence type="ECO:0000259" key="4">
    <source>
        <dbReference type="PROSITE" id="PS51077"/>
    </source>
</evidence>
<keyword evidence="7" id="KW-1185">Reference proteome</keyword>
<feature type="domain" description="IclR-ED" evidence="5">
    <location>
        <begin position="79"/>
        <end position="260"/>
    </location>
</feature>
<dbReference type="AlphaFoldDB" id="A0A7M1SXQ0"/>
<organism evidence="6 7">
    <name type="scientific">Ruania alkalisoli</name>
    <dbReference type="NCBI Taxonomy" id="2779775"/>
    <lineage>
        <taxon>Bacteria</taxon>
        <taxon>Bacillati</taxon>
        <taxon>Actinomycetota</taxon>
        <taxon>Actinomycetes</taxon>
        <taxon>Micrococcales</taxon>
        <taxon>Ruaniaceae</taxon>
        <taxon>Ruania</taxon>
    </lineage>
</organism>
<dbReference type="Gene3D" id="3.30.450.40">
    <property type="match status" value="1"/>
</dbReference>
<evidence type="ECO:0000313" key="6">
    <source>
        <dbReference type="EMBL" id="QOR71807.1"/>
    </source>
</evidence>
<dbReference type="CDD" id="cd00090">
    <property type="entry name" value="HTH_ARSR"/>
    <property type="match status" value="1"/>
</dbReference>
<keyword evidence="2" id="KW-0238">DNA-binding</keyword>
<dbReference type="GO" id="GO:0045892">
    <property type="term" value="P:negative regulation of DNA-templated transcription"/>
    <property type="evidence" value="ECO:0007669"/>
    <property type="project" value="TreeGrafter"/>
</dbReference>
<dbReference type="PANTHER" id="PTHR30136">
    <property type="entry name" value="HELIX-TURN-HELIX TRANSCRIPTIONAL REGULATOR, ICLR FAMILY"/>
    <property type="match status" value="1"/>
</dbReference>